<evidence type="ECO:0000256" key="5">
    <source>
        <dbReference type="ARBA" id="ARBA00022989"/>
    </source>
</evidence>
<accession>A0AAD8TGF7</accession>
<keyword evidence="9" id="KW-1185">Reference proteome</keyword>
<dbReference type="Proteomes" id="UP001231189">
    <property type="component" value="Unassembled WGS sequence"/>
</dbReference>
<comment type="similarity">
    <text evidence="2">Belongs to the SLC13A/DASS transporter (TC 2.A.47) family. DIT1 subfamily.</text>
</comment>
<dbReference type="PANTHER" id="PTHR42826">
    <property type="entry name" value="DICARBOXYLATE TRANSPORTER 2.1, CHLOROPLASTIC"/>
    <property type="match status" value="1"/>
</dbReference>
<dbReference type="GO" id="GO:0009706">
    <property type="term" value="C:chloroplast inner membrane"/>
    <property type="evidence" value="ECO:0007669"/>
    <property type="project" value="UniProtKB-SubCell"/>
</dbReference>
<dbReference type="EMBL" id="JAUUTY010000002">
    <property type="protein sequence ID" value="KAK1681161.1"/>
    <property type="molecule type" value="Genomic_DNA"/>
</dbReference>
<dbReference type="AlphaFoldDB" id="A0AAD8TGF7"/>
<proteinExistence type="inferred from homology"/>
<evidence type="ECO:0000256" key="2">
    <source>
        <dbReference type="ARBA" id="ARBA00007349"/>
    </source>
</evidence>
<reference evidence="8" key="1">
    <citation type="submission" date="2023-07" db="EMBL/GenBank/DDBJ databases">
        <title>A chromosome-level genome assembly of Lolium multiflorum.</title>
        <authorList>
            <person name="Chen Y."/>
            <person name="Copetti D."/>
            <person name="Kolliker R."/>
            <person name="Studer B."/>
        </authorList>
    </citation>
    <scope>NUCLEOTIDE SEQUENCE</scope>
    <source>
        <strain evidence="8">02402/16</strain>
        <tissue evidence="8">Leaf</tissue>
    </source>
</reference>
<keyword evidence="4" id="KW-1001">Plastid inner membrane</keyword>
<comment type="caution">
    <text evidence="8">The sequence shown here is derived from an EMBL/GenBank/DDBJ whole genome shotgun (WGS) entry which is preliminary data.</text>
</comment>
<keyword evidence="6 7" id="KW-0472">Membrane</keyword>
<evidence type="ECO:0000256" key="1">
    <source>
        <dbReference type="ARBA" id="ARBA00004478"/>
    </source>
</evidence>
<dbReference type="GO" id="GO:0015140">
    <property type="term" value="F:malate transmembrane transporter activity"/>
    <property type="evidence" value="ECO:0007669"/>
    <property type="project" value="UniProtKB-ARBA"/>
</dbReference>
<dbReference type="Pfam" id="PF00939">
    <property type="entry name" value="Na_sulph_symp"/>
    <property type="match status" value="1"/>
</dbReference>
<keyword evidence="3 7" id="KW-0812">Transmembrane</keyword>
<evidence type="ECO:0000256" key="6">
    <source>
        <dbReference type="ARBA" id="ARBA00023136"/>
    </source>
</evidence>
<evidence type="ECO:0000313" key="9">
    <source>
        <dbReference type="Proteomes" id="UP001231189"/>
    </source>
</evidence>
<sequence length="197" mass="20224">MASTASAASPLTCHHLGGRLRPNLPSFSLRRRSTSSKPIFLSHSHSLPKHLTPSPAAAALRLLPPIAAAPTSPPAPASPPPAKPAPQGAAIKPLLASIATGAIIWLIPAPVGVAHNAWQLLVVFLATIIGIITQPLPLGAVALLGLGAAVLTRTLTFVAASSAFGDPIPVMPHSLKLHQVWLSSMNNPAGAKTFPDR</sequence>
<keyword evidence="5 7" id="KW-1133">Transmembrane helix</keyword>
<dbReference type="InterPro" id="IPR001898">
    <property type="entry name" value="SLC13A/DASS"/>
</dbReference>
<evidence type="ECO:0000256" key="7">
    <source>
        <dbReference type="SAM" id="Phobius"/>
    </source>
</evidence>
<dbReference type="InterPro" id="IPR030676">
    <property type="entry name" value="CitT-rel"/>
</dbReference>
<evidence type="ECO:0000256" key="3">
    <source>
        <dbReference type="ARBA" id="ARBA00022692"/>
    </source>
</evidence>
<feature type="transmembrane region" description="Helical" evidence="7">
    <location>
        <begin position="93"/>
        <end position="111"/>
    </location>
</feature>
<comment type="subcellular location">
    <subcellularLocation>
        <location evidence="1">Plastid</location>
        <location evidence="1">Chloroplast inner membrane</location>
        <topology evidence="1">Multi-pass membrane protein</topology>
    </subcellularLocation>
</comment>
<protein>
    <submittedName>
        <fullName evidence="8">Uncharacterized protein</fullName>
    </submittedName>
</protein>
<keyword evidence="4" id="KW-0934">Plastid</keyword>
<evidence type="ECO:0000256" key="4">
    <source>
        <dbReference type="ARBA" id="ARBA00022780"/>
    </source>
</evidence>
<gene>
    <name evidence="8" type="ORF">QYE76_042009</name>
</gene>
<name>A0AAD8TGF7_LOLMU</name>
<organism evidence="8 9">
    <name type="scientific">Lolium multiflorum</name>
    <name type="common">Italian ryegrass</name>
    <name type="synonym">Lolium perenne subsp. multiflorum</name>
    <dbReference type="NCBI Taxonomy" id="4521"/>
    <lineage>
        <taxon>Eukaryota</taxon>
        <taxon>Viridiplantae</taxon>
        <taxon>Streptophyta</taxon>
        <taxon>Embryophyta</taxon>
        <taxon>Tracheophyta</taxon>
        <taxon>Spermatophyta</taxon>
        <taxon>Magnoliopsida</taxon>
        <taxon>Liliopsida</taxon>
        <taxon>Poales</taxon>
        <taxon>Poaceae</taxon>
        <taxon>BOP clade</taxon>
        <taxon>Pooideae</taxon>
        <taxon>Poodae</taxon>
        <taxon>Poeae</taxon>
        <taxon>Poeae Chloroplast Group 2 (Poeae type)</taxon>
        <taxon>Loliodinae</taxon>
        <taxon>Loliinae</taxon>
        <taxon>Lolium</taxon>
    </lineage>
</organism>
<evidence type="ECO:0000313" key="8">
    <source>
        <dbReference type="EMBL" id="KAK1681161.1"/>
    </source>
</evidence>